<proteinExistence type="evidence at protein level"/>
<name>Q9S8V9_WHEAT</name>
<keyword id="KW-0903">Direct protein sequencing</keyword>
<protein>
    <submittedName>
        <fullName>High-molecular-weight glutenin SUBUNI</fullName>
    </submittedName>
</protein>
<sequence>EGEASRQLQCERELQESSLEACRQV</sequence>
<dbReference type="AlphaFoldDB" id="Q9S8V9"/>
<organism>
    <name type="scientific">Triticum aestivum</name>
    <name type="common">Wheat</name>
    <dbReference type="NCBI Taxonomy" id="4565"/>
    <lineage>
        <taxon>Eukaryota</taxon>
        <taxon>Viridiplantae</taxon>
        <taxon>Streptophyta</taxon>
        <taxon>Embryophyta</taxon>
        <taxon>Tracheophyta</taxon>
        <taxon>Spermatophyta</taxon>
        <taxon>Magnoliopsida</taxon>
        <taxon>Liliopsida</taxon>
        <taxon>Poales</taxon>
        <taxon>Poaceae</taxon>
        <taxon>BOP clade</taxon>
        <taxon>Pooideae</taxon>
        <taxon>Triticodae</taxon>
        <taxon>Triticeae</taxon>
        <taxon>Triticinae</taxon>
        <taxon>Triticum</taxon>
    </lineage>
</organism>
<reference key="1">
    <citation type="journal article" date="1992" name="Biochim. Biophys. Acta">
        <title>Intermolecular disulfide bonds link specific high-molecular-weight glutenin subunits in wheat endosperm.</title>
        <authorList>
            <person name="Tao H.P."/>
            <person name="Adalsteins A.E."/>
            <person name="Kasarda D.D."/>
        </authorList>
    </citation>
    <scope>PROTEIN SEQUENCE</scope>
</reference>
<accession>Q9S8V9</accession>